<dbReference type="EMBL" id="DS022300">
    <property type="protein sequence ID" value="OAJ35959.1"/>
    <property type="molecule type" value="Genomic_DNA"/>
</dbReference>
<dbReference type="AlphaFoldDB" id="A0A177W7B4"/>
<organism evidence="3 4">
    <name type="scientific">Batrachochytrium dendrobatidis (strain JEL423)</name>
    <dbReference type="NCBI Taxonomy" id="403673"/>
    <lineage>
        <taxon>Eukaryota</taxon>
        <taxon>Fungi</taxon>
        <taxon>Fungi incertae sedis</taxon>
        <taxon>Chytridiomycota</taxon>
        <taxon>Chytridiomycota incertae sedis</taxon>
        <taxon>Chytridiomycetes</taxon>
        <taxon>Rhizophydiales</taxon>
        <taxon>Rhizophydiales incertae sedis</taxon>
        <taxon>Batrachochytrium</taxon>
    </lineage>
</organism>
<dbReference type="Gene3D" id="3.50.70.10">
    <property type="match status" value="1"/>
</dbReference>
<dbReference type="Proteomes" id="UP000077115">
    <property type="component" value="Unassembled WGS sequence"/>
</dbReference>
<dbReference type="eggNOG" id="ENOG502S68K">
    <property type="taxonomic scope" value="Eukaryota"/>
</dbReference>
<dbReference type="InterPro" id="IPR016087">
    <property type="entry name" value="Chalcone_isomerase"/>
</dbReference>
<dbReference type="InterPro" id="IPR036298">
    <property type="entry name" value="Chalcone_isomerase_sf"/>
</dbReference>
<dbReference type="VEuPathDB" id="FungiDB:BDEG_20181"/>
<keyword evidence="1" id="KW-0472">Membrane</keyword>
<keyword evidence="1" id="KW-1133">Transmembrane helix</keyword>
<keyword evidence="1" id="KW-0812">Transmembrane</keyword>
<keyword evidence="3" id="KW-0413">Isomerase</keyword>
<dbReference type="InterPro" id="IPR016088">
    <property type="entry name" value="Chalcone_isomerase_3-sand"/>
</dbReference>
<reference evidence="3 4" key="2">
    <citation type="submission" date="2016-05" db="EMBL/GenBank/DDBJ databases">
        <title>Lineage-specific infection strategies underlie the spectrum of fungal disease in amphibians.</title>
        <authorList>
            <person name="Cuomo C.A."/>
            <person name="Farrer R.A."/>
            <person name="James T."/>
            <person name="Longcore J."/>
            <person name="Birren B."/>
        </authorList>
    </citation>
    <scope>NUCLEOTIDE SEQUENCE [LARGE SCALE GENOMIC DNA]</scope>
    <source>
        <strain evidence="3 4">JEL423</strain>
    </source>
</reference>
<feature type="transmembrane region" description="Helical" evidence="1">
    <location>
        <begin position="55"/>
        <end position="76"/>
    </location>
</feature>
<evidence type="ECO:0000259" key="2">
    <source>
        <dbReference type="Pfam" id="PF16035"/>
    </source>
</evidence>
<protein>
    <submittedName>
        <fullName evidence="3">Chalcone-flavanone isomerase</fullName>
    </submittedName>
</protein>
<dbReference type="Pfam" id="PF16035">
    <property type="entry name" value="Chalcone_2"/>
    <property type="match status" value="1"/>
</dbReference>
<dbReference type="STRING" id="403673.A0A177W7B4"/>
<accession>A0A177W7B4</accession>
<name>A0A177W7B4_BATDL</name>
<feature type="domain" description="Chalcone isomerase" evidence="2">
    <location>
        <begin position="112"/>
        <end position="298"/>
    </location>
</feature>
<dbReference type="PANTHER" id="PTHR47698">
    <property type="entry name" value="FATTY-ACID-BINDING PROTEIN 3, CHLOROPLASTIC"/>
    <property type="match status" value="1"/>
</dbReference>
<dbReference type="GO" id="GO:0016872">
    <property type="term" value="F:intramolecular lyase activity"/>
    <property type="evidence" value="ECO:0007669"/>
    <property type="project" value="InterPro"/>
</dbReference>
<evidence type="ECO:0000313" key="3">
    <source>
        <dbReference type="EMBL" id="OAJ35959.1"/>
    </source>
</evidence>
<reference evidence="3 4" key="1">
    <citation type="submission" date="2006-10" db="EMBL/GenBank/DDBJ databases">
        <title>The Genome Sequence of Batrachochytrium dendrobatidis JEL423.</title>
        <authorList>
            <consortium name="The Broad Institute Genome Sequencing Platform"/>
            <person name="Birren B."/>
            <person name="Lander E."/>
            <person name="Galagan J."/>
            <person name="Cuomo C."/>
            <person name="Devon K."/>
            <person name="Jaffe D."/>
            <person name="Butler J."/>
            <person name="Alvarez P."/>
            <person name="Gnerre S."/>
            <person name="Grabherr M."/>
            <person name="Kleber M."/>
            <person name="Mauceli E."/>
            <person name="Brockman W."/>
            <person name="Young S."/>
            <person name="LaButti K."/>
            <person name="Sykes S."/>
            <person name="DeCaprio D."/>
            <person name="Crawford M."/>
            <person name="Koehrsen M."/>
            <person name="Engels R."/>
            <person name="Montgomery P."/>
            <person name="Pearson M."/>
            <person name="Howarth C."/>
            <person name="Larson L."/>
            <person name="White J."/>
            <person name="O'Leary S."/>
            <person name="Kodira C."/>
            <person name="Zeng Q."/>
            <person name="Yandava C."/>
            <person name="Alvarado L."/>
            <person name="Longcore J."/>
            <person name="James T."/>
        </authorList>
    </citation>
    <scope>NUCLEOTIDE SEQUENCE [LARGE SCALE GENOMIC DNA]</scope>
    <source>
        <strain evidence="3 4">JEL423</strain>
    </source>
</reference>
<dbReference type="PANTHER" id="PTHR47698:SF2">
    <property type="entry name" value="FATTY-ACID-BINDING PROTEIN 3, CHLOROPLASTIC"/>
    <property type="match status" value="1"/>
</dbReference>
<sequence>MLSATAKITLRFRARYAARTVSAAGYLPRTSFNRSMVSVPSAGPLVYAGSKYQSWYWSTVAVGLVGAVTAMAFSSIQADNEAAMPLEFKVEPISKLNVPTRITVCHDDQSKDFQLLGLGVRQVTLLYLAVYTAAIYVDDSLTQRISRSTRWTQEFAQDKLVQNTSDSKWFVSDLVNGHPGEISLRIDPVRNTNGPHLRNGFVRFLTERQRQETLKGTLDEKESAAFTKSLDDLRALFPSGAIMKGQVLVFTKLSDGRLHVSFNGREMGSVNSPLLSKWVMEGYLRSDPVISPSLIASVAAGVNHVVQSQ</sequence>
<proteinExistence type="predicted"/>
<gene>
    <name evidence="3" type="ORF">BDEG_20181</name>
</gene>
<dbReference type="OrthoDB" id="18193at2759"/>
<dbReference type="SUPFAM" id="SSF54626">
    <property type="entry name" value="Chalcone isomerase"/>
    <property type="match status" value="1"/>
</dbReference>
<evidence type="ECO:0000256" key="1">
    <source>
        <dbReference type="SAM" id="Phobius"/>
    </source>
</evidence>
<evidence type="ECO:0000313" key="4">
    <source>
        <dbReference type="Proteomes" id="UP000077115"/>
    </source>
</evidence>